<name>A0A0V1G8H4_9BILA</name>
<sequence length="49" mass="5394">MNVFIHAQAISNTNKEHLVSKQVAGDDDIHTDISLRKSFSIGTLVLQNS</sequence>
<evidence type="ECO:0000313" key="2">
    <source>
        <dbReference type="Proteomes" id="UP000055024"/>
    </source>
</evidence>
<proteinExistence type="predicted"/>
<evidence type="ECO:0000313" key="1">
    <source>
        <dbReference type="EMBL" id="KRY94612.1"/>
    </source>
</evidence>
<comment type="caution">
    <text evidence="1">The sequence shown here is derived from an EMBL/GenBank/DDBJ whole genome shotgun (WGS) entry which is preliminary data.</text>
</comment>
<reference evidence="1 2" key="1">
    <citation type="submission" date="2015-01" db="EMBL/GenBank/DDBJ databases">
        <title>Evolution of Trichinella species and genotypes.</title>
        <authorList>
            <person name="Korhonen P.K."/>
            <person name="Edoardo P."/>
            <person name="Giuseppe L.R."/>
            <person name="Gasser R.B."/>
        </authorList>
    </citation>
    <scope>NUCLEOTIDE SEQUENCE [LARGE SCALE GENOMIC DNA]</scope>
    <source>
        <strain evidence="1">ISS1029</strain>
    </source>
</reference>
<dbReference type="EMBL" id="JYDP01004780">
    <property type="protein sequence ID" value="KRY94612.1"/>
    <property type="molecule type" value="Genomic_DNA"/>
</dbReference>
<gene>
    <name evidence="1" type="ORF">T11_10950</name>
</gene>
<dbReference type="Proteomes" id="UP000055024">
    <property type="component" value="Unassembled WGS sequence"/>
</dbReference>
<dbReference type="AlphaFoldDB" id="A0A0V1G8H4"/>
<accession>A0A0V1G8H4</accession>
<protein>
    <submittedName>
        <fullName evidence="1">Uncharacterized protein</fullName>
    </submittedName>
</protein>
<keyword evidence="2" id="KW-1185">Reference proteome</keyword>
<organism evidence="1 2">
    <name type="scientific">Trichinella zimbabwensis</name>
    <dbReference type="NCBI Taxonomy" id="268475"/>
    <lineage>
        <taxon>Eukaryota</taxon>
        <taxon>Metazoa</taxon>
        <taxon>Ecdysozoa</taxon>
        <taxon>Nematoda</taxon>
        <taxon>Enoplea</taxon>
        <taxon>Dorylaimia</taxon>
        <taxon>Trichinellida</taxon>
        <taxon>Trichinellidae</taxon>
        <taxon>Trichinella</taxon>
    </lineage>
</organism>